<dbReference type="Pfam" id="PF22586">
    <property type="entry name" value="ANCHR-like_BBOX"/>
    <property type="match status" value="1"/>
</dbReference>
<dbReference type="Proteomes" id="UP001301769">
    <property type="component" value="Unassembled WGS sequence"/>
</dbReference>
<feature type="compositionally biased region" description="Low complexity" evidence="1">
    <location>
        <begin position="68"/>
        <end position="86"/>
    </location>
</feature>
<dbReference type="AlphaFoldDB" id="A0AAN6YGY6"/>
<organism evidence="2 3">
    <name type="scientific">Rhypophila decipiens</name>
    <dbReference type="NCBI Taxonomy" id="261697"/>
    <lineage>
        <taxon>Eukaryota</taxon>
        <taxon>Fungi</taxon>
        <taxon>Dikarya</taxon>
        <taxon>Ascomycota</taxon>
        <taxon>Pezizomycotina</taxon>
        <taxon>Sordariomycetes</taxon>
        <taxon>Sordariomycetidae</taxon>
        <taxon>Sordariales</taxon>
        <taxon>Naviculisporaceae</taxon>
        <taxon>Rhypophila</taxon>
    </lineage>
</organism>
<dbReference type="CDD" id="cd19817">
    <property type="entry name" value="Bbox1_ANCHR-like"/>
    <property type="match status" value="1"/>
</dbReference>
<evidence type="ECO:0008006" key="4">
    <source>
        <dbReference type="Google" id="ProtNLM"/>
    </source>
</evidence>
<feature type="compositionally biased region" description="Basic and acidic residues" evidence="1">
    <location>
        <begin position="225"/>
        <end position="250"/>
    </location>
</feature>
<feature type="compositionally biased region" description="Polar residues" evidence="1">
    <location>
        <begin position="57"/>
        <end position="67"/>
    </location>
</feature>
<feature type="region of interest" description="Disordered" evidence="1">
    <location>
        <begin position="1"/>
        <end position="315"/>
    </location>
</feature>
<evidence type="ECO:0000256" key="1">
    <source>
        <dbReference type="SAM" id="MobiDB-lite"/>
    </source>
</evidence>
<feature type="compositionally biased region" description="Polar residues" evidence="1">
    <location>
        <begin position="101"/>
        <end position="114"/>
    </location>
</feature>
<accession>A0AAN6YGY6</accession>
<feature type="compositionally biased region" description="Basic and acidic residues" evidence="1">
    <location>
        <begin position="44"/>
        <end position="54"/>
    </location>
</feature>
<dbReference type="InterPro" id="IPR044553">
    <property type="entry name" value="Bbox1_ANCHR"/>
</dbReference>
<protein>
    <recommendedName>
        <fullName evidence="4">Abscission/NoCut checkpoint regulator</fullName>
    </recommendedName>
</protein>
<dbReference type="SUPFAM" id="SSF57845">
    <property type="entry name" value="B-box zinc-binding domain"/>
    <property type="match status" value="1"/>
</dbReference>
<feature type="compositionally biased region" description="Basic and acidic residues" evidence="1">
    <location>
        <begin position="178"/>
        <end position="195"/>
    </location>
</feature>
<reference evidence="2" key="1">
    <citation type="journal article" date="2023" name="Mol. Phylogenet. Evol.">
        <title>Genome-scale phylogeny and comparative genomics of the fungal order Sordariales.</title>
        <authorList>
            <person name="Hensen N."/>
            <person name="Bonometti L."/>
            <person name="Westerberg I."/>
            <person name="Brannstrom I.O."/>
            <person name="Guillou S."/>
            <person name="Cros-Aarteil S."/>
            <person name="Calhoun S."/>
            <person name="Haridas S."/>
            <person name="Kuo A."/>
            <person name="Mondo S."/>
            <person name="Pangilinan J."/>
            <person name="Riley R."/>
            <person name="LaButti K."/>
            <person name="Andreopoulos B."/>
            <person name="Lipzen A."/>
            <person name="Chen C."/>
            <person name="Yan M."/>
            <person name="Daum C."/>
            <person name="Ng V."/>
            <person name="Clum A."/>
            <person name="Steindorff A."/>
            <person name="Ohm R.A."/>
            <person name="Martin F."/>
            <person name="Silar P."/>
            <person name="Natvig D.O."/>
            <person name="Lalanne C."/>
            <person name="Gautier V."/>
            <person name="Ament-Velasquez S.L."/>
            <person name="Kruys A."/>
            <person name="Hutchinson M.I."/>
            <person name="Powell A.J."/>
            <person name="Barry K."/>
            <person name="Miller A.N."/>
            <person name="Grigoriev I.V."/>
            <person name="Debuchy R."/>
            <person name="Gladieux P."/>
            <person name="Hiltunen Thoren M."/>
            <person name="Johannesson H."/>
        </authorList>
    </citation>
    <scope>NUCLEOTIDE SEQUENCE</scope>
    <source>
        <strain evidence="2">PSN293</strain>
    </source>
</reference>
<gene>
    <name evidence="2" type="ORF">QBC37DRAFT_275203</name>
</gene>
<keyword evidence="3" id="KW-1185">Reference proteome</keyword>
<name>A0AAN6YGY6_9PEZI</name>
<evidence type="ECO:0000313" key="3">
    <source>
        <dbReference type="Proteomes" id="UP001301769"/>
    </source>
</evidence>
<feature type="compositionally biased region" description="Basic and acidic residues" evidence="1">
    <location>
        <begin position="115"/>
        <end position="139"/>
    </location>
</feature>
<dbReference type="PANTHER" id="PTHR46603:SF1">
    <property type="entry name" value="ABSCISSION_NOCUT CHECKPOINT REGULATOR"/>
    <property type="match status" value="1"/>
</dbReference>
<feature type="compositionally biased region" description="Low complexity" evidence="1">
    <location>
        <begin position="262"/>
        <end position="284"/>
    </location>
</feature>
<dbReference type="PANTHER" id="PTHR46603">
    <property type="entry name" value="ABSCISSION/NOCUT CHECKPOINT REGULATOR"/>
    <property type="match status" value="1"/>
</dbReference>
<evidence type="ECO:0000313" key="2">
    <source>
        <dbReference type="EMBL" id="KAK4218293.1"/>
    </source>
</evidence>
<reference evidence="2" key="2">
    <citation type="submission" date="2023-05" db="EMBL/GenBank/DDBJ databases">
        <authorList>
            <consortium name="Lawrence Berkeley National Laboratory"/>
            <person name="Steindorff A."/>
            <person name="Hensen N."/>
            <person name="Bonometti L."/>
            <person name="Westerberg I."/>
            <person name="Brannstrom I.O."/>
            <person name="Guillou S."/>
            <person name="Cros-Aarteil S."/>
            <person name="Calhoun S."/>
            <person name="Haridas S."/>
            <person name="Kuo A."/>
            <person name="Mondo S."/>
            <person name="Pangilinan J."/>
            <person name="Riley R."/>
            <person name="Labutti K."/>
            <person name="Andreopoulos B."/>
            <person name="Lipzen A."/>
            <person name="Chen C."/>
            <person name="Yanf M."/>
            <person name="Daum C."/>
            <person name="Ng V."/>
            <person name="Clum A."/>
            <person name="Ohm R."/>
            <person name="Martin F."/>
            <person name="Silar P."/>
            <person name="Natvig D."/>
            <person name="Lalanne C."/>
            <person name="Gautier V."/>
            <person name="Ament-Velasquez S.L."/>
            <person name="Kruys A."/>
            <person name="Hutchinson M.I."/>
            <person name="Powell A.J."/>
            <person name="Barry K."/>
            <person name="Miller A.N."/>
            <person name="Grigoriev I.V."/>
            <person name="Debuchy R."/>
            <person name="Gladieux P."/>
            <person name="Thoren M.H."/>
            <person name="Johannesson H."/>
        </authorList>
    </citation>
    <scope>NUCLEOTIDE SEQUENCE</scope>
    <source>
        <strain evidence="2">PSN293</strain>
    </source>
</reference>
<feature type="compositionally biased region" description="Acidic residues" evidence="1">
    <location>
        <begin position="149"/>
        <end position="168"/>
    </location>
</feature>
<comment type="caution">
    <text evidence="2">The sequence shown here is derived from an EMBL/GenBank/DDBJ whole genome shotgun (WGS) entry which is preliminary data.</text>
</comment>
<dbReference type="EMBL" id="MU858054">
    <property type="protein sequence ID" value="KAK4218293.1"/>
    <property type="molecule type" value="Genomic_DNA"/>
</dbReference>
<proteinExistence type="predicted"/>
<sequence length="422" mass="45564">MASPNSNDRSLLDRLNALKPTSASALTHAGPTSAEGRKQPPPLSREDALAERLRVLRNNSQPANQKPSNSNRTASSFSSGSGTLLAQPQSPATHLGDEIPNKQSLQKSPSSVEQSKTEKPNRSFYEAEKNPDNEDDYTHLLESGVDPDQTLDELLDGLDEDFDLDDGYDPPSFLSEFDPAKESKKVSDLLEKMQKENISGEQPPAPPRSGGGPYDKNDDDSESEQMTRDVEDIISRIRDELGVGMEKEVEAGESGGGEEEGNSASESPPDTTTAAAAADTSSFSLPDAPASPLRDINPPAAGEATTQEGDDDSFENDIVTRMASLKGITTDAFGLPVAPTFSPQDHHHTKKVTTTPKGVGGGRVGYTNQDQKTWCIVCLDDATIKCIGCDSDVYCGRCWRDMHVGPRAGYDERGHQWVKFVR</sequence>